<dbReference type="AlphaFoldDB" id="A0A8T2N1Z7"/>
<dbReference type="Gene3D" id="1.10.437.10">
    <property type="entry name" value="Blc2-like"/>
    <property type="match status" value="1"/>
</dbReference>
<evidence type="ECO:0000256" key="3">
    <source>
        <dbReference type="ARBA" id="ARBA00015802"/>
    </source>
</evidence>
<dbReference type="PANTHER" id="PTHR35447">
    <property type="entry name" value="BH3-INTERACTING DOMAIN DEATH AGONIST"/>
    <property type="match status" value="1"/>
</dbReference>
<dbReference type="GO" id="GO:0005829">
    <property type="term" value="C:cytosol"/>
    <property type="evidence" value="ECO:0007669"/>
    <property type="project" value="TreeGrafter"/>
</dbReference>
<dbReference type="Proteomes" id="UP000824540">
    <property type="component" value="Unassembled WGS sequence"/>
</dbReference>
<organism evidence="9 10">
    <name type="scientific">Albula glossodonta</name>
    <name type="common">roundjaw bonefish</name>
    <dbReference type="NCBI Taxonomy" id="121402"/>
    <lineage>
        <taxon>Eukaryota</taxon>
        <taxon>Metazoa</taxon>
        <taxon>Chordata</taxon>
        <taxon>Craniata</taxon>
        <taxon>Vertebrata</taxon>
        <taxon>Euteleostomi</taxon>
        <taxon>Actinopterygii</taxon>
        <taxon>Neopterygii</taxon>
        <taxon>Teleostei</taxon>
        <taxon>Albuliformes</taxon>
        <taxon>Albulidae</taxon>
        <taxon>Albula</taxon>
    </lineage>
</organism>
<keyword evidence="5" id="KW-0053">Apoptosis</keyword>
<evidence type="ECO:0000313" key="9">
    <source>
        <dbReference type="EMBL" id="KAG9334445.1"/>
    </source>
</evidence>
<keyword evidence="8" id="KW-0472">Membrane</keyword>
<dbReference type="GO" id="GO:0090200">
    <property type="term" value="P:positive regulation of release of cytochrome c from mitochondria"/>
    <property type="evidence" value="ECO:0007669"/>
    <property type="project" value="TreeGrafter"/>
</dbReference>
<keyword evidence="10" id="KW-1185">Reference proteome</keyword>
<evidence type="ECO:0000256" key="1">
    <source>
        <dbReference type="ARBA" id="ARBA00004294"/>
    </source>
</evidence>
<dbReference type="GO" id="GO:2001244">
    <property type="term" value="P:positive regulation of intrinsic apoptotic signaling pathway"/>
    <property type="evidence" value="ECO:0007669"/>
    <property type="project" value="TreeGrafter"/>
</dbReference>
<evidence type="ECO:0000313" key="10">
    <source>
        <dbReference type="Proteomes" id="UP000824540"/>
    </source>
</evidence>
<dbReference type="OrthoDB" id="9941774at2759"/>
<dbReference type="PANTHER" id="PTHR35447:SF1">
    <property type="entry name" value="BH3-INTERACTING DOMAIN DEATH AGONIST"/>
    <property type="match status" value="1"/>
</dbReference>
<dbReference type="EMBL" id="JAFBMS010000149">
    <property type="protein sequence ID" value="KAG9334445.1"/>
    <property type="molecule type" value="Genomic_DNA"/>
</dbReference>
<accession>A0A8T2N1Z7</accession>
<name>A0A8T2N1Z7_9TELE</name>
<evidence type="ECO:0000256" key="5">
    <source>
        <dbReference type="ARBA" id="ARBA00022703"/>
    </source>
</evidence>
<sequence>MDSRDVGLDPVHPLVLLFFLQQQGTKNMELSCQLHALGQKLTGRDINSNGFVDAEDDGELQTDGNFSCNTGEFIRGLEPHVEEVNPEDAAVLRNVAAELIEIADRMERNMVARSAQSLIRKLTSSPLQEWRRHLATEVQVMLKRSQGTGLEQMPQERIVLALTMMLVKGVCESVPGLLQDLFRTALQYISPAPQR</sequence>
<keyword evidence="4" id="KW-0963">Cytoplasm</keyword>
<evidence type="ECO:0000256" key="8">
    <source>
        <dbReference type="ARBA" id="ARBA00023136"/>
    </source>
</evidence>
<comment type="subcellular location">
    <subcellularLocation>
        <location evidence="2">Cytoplasm</location>
    </subcellularLocation>
    <subcellularLocation>
        <location evidence="1">Mitochondrion outer membrane</location>
    </subcellularLocation>
</comment>
<evidence type="ECO:0000256" key="7">
    <source>
        <dbReference type="ARBA" id="ARBA00023128"/>
    </source>
</evidence>
<dbReference type="GO" id="GO:0005741">
    <property type="term" value="C:mitochondrial outer membrane"/>
    <property type="evidence" value="ECO:0007669"/>
    <property type="project" value="UniProtKB-SubCell"/>
</dbReference>
<dbReference type="GO" id="GO:0008637">
    <property type="term" value="P:apoptotic mitochondrial changes"/>
    <property type="evidence" value="ECO:0007669"/>
    <property type="project" value="TreeGrafter"/>
</dbReference>
<keyword evidence="7" id="KW-0496">Mitochondrion</keyword>
<dbReference type="Pfam" id="PF06393">
    <property type="entry name" value="BID"/>
    <property type="match status" value="1"/>
</dbReference>
<protein>
    <recommendedName>
        <fullName evidence="3">BH3-interacting domain death agonist</fullName>
    </recommendedName>
</protein>
<dbReference type="InterPro" id="IPR010479">
    <property type="entry name" value="BID"/>
</dbReference>
<evidence type="ECO:0000256" key="2">
    <source>
        <dbReference type="ARBA" id="ARBA00004496"/>
    </source>
</evidence>
<evidence type="ECO:0000256" key="4">
    <source>
        <dbReference type="ARBA" id="ARBA00022490"/>
    </source>
</evidence>
<dbReference type="SUPFAM" id="SSF56854">
    <property type="entry name" value="Bcl-2 inhibitors of programmed cell death"/>
    <property type="match status" value="1"/>
</dbReference>
<keyword evidence="6" id="KW-1000">Mitochondrion outer membrane</keyword>
<gene>
    <name evidence="9" type="ORF">JZ751_007642</name>
</gene>
<comment type="caution">
    <text evidence="9">The sequence shown here is derived from an EMBL/GenBank/DDBJ whole genome shotgun (WGS) entry which is preliminary data.</text>
</comment>
<reference evidence="9" key="1">
    <citation type="thesis" date="2021" institute="BYU ScholarsArchive" country="Provo, UT, USA">
        <title>Applications of and Algorithms for Genome Assembly and Genomic Analyses with an Emphasis on Marine Teleosts.</title>
        <authorList>
            <person name="Pickett B.D."/>
        </authorList>
    </citation>
    <scope>NUCLEOTIDE SEQUENCE</scope>
    <source>
        <strain evidence="9">HI-2016</strain>
    </source>
</reference>
<dbReference type="InterPro" id="IPR036834">
    <property type="entry name" value="Bcl-2-like_sf"/>
</dbReference>
<dbReference type="GO" id="GO:2001238">
    <property type="term" value="P:positive regulation of extrinsic apoptotic signaling pathway"/>
    <property type="evidence" value="ECO:0007669"/>
    <property type="project" value="TreeGrafter"/>
</dbReference>
<proteinExistence type="predicted"/>
<evidence type="ECO:0000256" key="6">
    <source>
        <dbReference type="ARBA" id="ARBA00022787"/>
    </source>
</evidence>